<evidence type="ECO:0000256" key="4">
    <source>
        <dbReference type="ARBA" id="ARBA00023027"/>
    </source>
</evidence>
<dbReference type="FunCoup" id="A0A7G1G4S0">
    <property type="interactions" value="390"/>
</dbReference>
<dbReference type="GO" id="GO:0005737">
    <property type="term" value="C:cytoplasm"/>
    <property type="evidence" value="ECO:0007669"/>
    <property type="project" value="UniProtKB-SubCell"/>
</dbReference>
<comment type="caution">
    <text evidence="6">Lacks conserved residue(s) required for the propagation of feature annotation.</text>
</comment>
<comment type="catalytic activity">
    <reaction evidence="5 6">
        <text>NAD(+) + ATP = ADP + NADP(+) + H(+)</text>
        <dbReference type="Rhea" id="RHEA:18629"/>
        <dbReference type="ChEBI" id="CHEBI:15378"/>
        <dbReference type="ChEBI" id="CHEBI:30616"/>
        <dbReference type="ChEBI" id="CHEBI:57540"/>
        <dbReference type="ChEBI" id="CHEBI:58349"/>
        <dbReference type="ChEBI" id="CHEBI:456216"/>
        <dbReference type="EC" id="2.7.1.23"/>
    </reaction>
</comment>
<feature type="binding site" evidence="6">
    <location>
        <position position="139"/>
    </location>
    <ligand>
        <name>NAD(+)</name>
        <dbReference type="ChEBI" id="CHEBI:57540"/>
    </ligand>
</feature>
<dbReference type="RefSeq" id="WP_190613439.1">
    <property type="nucleotide sequence ID" value="NZ_AP018712.1"/>
</dbReference>
<sequence>MKVLFFYNPNKVSLEHIKEHVIPLFKKYKIEILNIFTAGTEVTEKVALMADYYVVFGGDGTVLRVSELSADYSKPIIGINMGNLGFLTAYSETEIELAAKEISKESITFSERMMLECIIANKKFLALNDIVIQKSQPLRTINLDVLSSNNILYSFKGDGIIVSTPTGSTAYGLSAGGAIIDPNLNAIEIIPLSPHALNIRPFILSPEKKIVIKIKSDEMELAYVTADGDIIHRLELNTSLTITSSKKKVKLAQKLGDNFCNVLNYKLAFGRRFE</sequence>
<reference evidence="7 8" key="1">
    <citation type="submission" date="2018-06" db="EMBL/GenBank/DDBJ databases">
        <title>Genome sequencing of Oceanotoga sp. sy52.</title>
        <authorList>
            <person name="Mori K."/>
        </authorList>
    </citation>
    <scope>NUCLEOTIDE SEQUENCE [LARGE SCALE GENOMIC DNA]</scope>
    <source>
        <strain evidence="8">sy52</strain>
    </source>
</reference>
<feature type="active site" description="Proton acceptor" evidence="6">
    <location>
        <position position="59"/>
    </location>
</feature>
<keyword evidence="1 6" id="KW-0808">Transferase</keyword>
<proteinExistence type="inferred from homology"/>
<dbReference type="Proteomes" id="UP000516361">
    <property type="component" value="Chromosome"/>
</dbReference>
<dbReference type="Gene3D" id="2.60.200.30">
    <property type="entry name" value="Probable inorganic polyphosphate/atp-NAD kinase, domain 2"/>
    <property type="match status" value="1"/>
</dbReference>
<feature type="binding site" evidence="6">
    <location>
        <begin position="59"/>
        <end position="60"/>
    </location>
    <ligand>
        <name>NAD(+)</name>
        <dbReference type="ChEBI" id="CHEBI:57540"/>
    </ligand>
</feature>
<accession>A0A7G1G4S0</accession>
<dbReference type="Gene3D" id="3.40.50.10330">
    <property type="entry name" value="Probable inorganic polyphosphate/atp-NAD kinase, domain 1"/>
    <property type="match status" value="1"/>
</dbReference>
<dbReference type="InterPro" id="IPR017438">
    <property type="entry name" value="ATP-NAD_kinase_N"/>
</dbReference>
<feature type="binding site" evidence="6">
    <location>
        <position position="158"/>
    </location>
    <ligand>
        <name>NAD(+)</name>
        <dbReference type="ChEBI" id="CHEBI:57540"/>
    </ligand>
</feature>
<dbReference type="KEGG" id="ocy:OSSY52_12460"/>
<comment type="cofactor">
    <cofactor evidence="6">
        <name>a divalent metal cation</name>
        <dbReference type="ChEBI" id="CHEBI:60240"/>
    </cofactor>
</comment>
<dbReference type="InterPro" id="IPR002504">
    <property type="entry name" value="NADK"/>
</dbReference>
<dbReference type="GO" id="GO:0005524">
    <property type="term" value="F:ATP binding"/>
    <property type="evidence" value="ECO:0007669"/>
    <property type="project" value="UniProtKB-KW"/>
</dbReference>
<dbReference type="GO" id="GO:0051287">
    <property type="term" value="F:NAD binding"/>
    <property type="evidence" value="ECO:0007669"/>
    <property type="project" value="UniProtKB-ARBA"/>
</dbReference>
<keyword evidence="8" id="KW-1185">Reference proteome</keyword>
<evidence type="ECO:0000256" key="2">
    <source>
        <dbReference type="ARBA" id="ARBA00022777"/>
    </source>
</evidence>
<dbReference type="InParanoid" id="A0A7G1G4S0"/>
<keyword evidence="4 6" id="KW-0520">NAD</keyword>
<comment type="similarity">
    <text evidence="6">Belongs to the NAD kinase family.</text>
</comment>
<keyword evidence="2 6" id="KW-0418">Kinase</keyword>
<keyword evidence="6" id="KW-0547">Nucleotide-binding</keyword>
<dbReference type="GO" id="GO:0019674">
    <property type="term" value="P:NAD+ metabolic process"/>
    <property type="evidence" value="ECO:0007669"/>
    <property type="project" value="InterPro"/>
</dbReference>
<keyword evidence="6" id="KW-0067">ATP-binding</keyword>
<dbReference type="PANTHER" id="PTHR20275">
    <property type="entry name" value="NAD KINASE"/>
    <property type="match status" value="1"/>
</dbReference>
<feature type="binding site" evidence="6">
    <location>
        <begin position="128"/>
        <end position="129"/>
    </location>
    <ligand>
        <name>NAD(+)</name>
        <dbReference type="ChEBI" id="CHEBI:57540"/>
    </ligand>
</feature>
<comment type="function">
    <text evidence="6">Involved in the regulation of the intracellular balance of NAD and NADP, and is a key enzyme in the biosynthesis of NADP. Catalyzes specifically the phosphorylation on 2'-hydroxyl of the adenosine moiety of NAD to yield NADP.</text>
</comment>
<dbReference type="GO" id="GO:0003951">
    <property type="term" value="F:NAD+ kinase activity"/>
    <property type="evidence" value="ECO:0007669"/>
    <property type="project" value="UniProtKB-UniRule"/>
</dbReference>
<evidence type="ECO:0000313" key="7">
    <source>
        <dbReference type="EMBL" id="BBE31105.1"/>
    </source>
</evidence>
<name>A0A7G1G4S0_9BACT</name>
<dbReference type="EC" id="2.7.1.23" evidence="6"/>
<evidence type="ECO:0000256" key="1">
    <source>
        <dbReference type="ARBA" id="ARBA00022679"/>
    </source>
</evidence>
<keyword evidence="3 6" id="KW-0521">NADP</keyword>
<gene>
    <name evidence="6 7" type="primary">nadK</name>
    <name evidence="7" type="ORF">OSSY52_12460</name>
</gene>
<dbReference type="Pfam" id="PF01513">
    <property type="entry name" value="NAD_kinase"/>
    <property type="match status" value="1"/>
</dbReference>
<organism evidence="7 8">
    <name type="scientific">Tepiditoga spiralis</name>
    <dbReference type="NCBI Taxonomy" id="2108365"/>
    <lineage>
        <taxon>Bacteria</taxon>
        <taxon>Thermotogati</taxon>
        <taxon>Thermotogota</taxon>
        <taxon>Thermotogae</taxon>
        <taxon>Petrotogales</taxon>
        <taxon>Petrotogaceae</taxon>
        <taxon>Tepiditoga</taxon>
    </lineage>
</organism>
<feature type="binding site" evidence="6">
    <location>
        <begin position="169"/>
        <end position="174"/>
    </location>
    <ligand>
        <name>NAD(+)</name>
        <dbReference type="ChEBI" id="CHEBI:57540"/>
    </ligand>
</feature>
<dbReference type="GO" id="GO:0046872">
    <property type="term" value="F:metal ion binding"/>
    <property type="evidence" value="ECO:0007669"/>
    <property type="project" value="UniProtKB-UniRule"/>
</dbReference>
<evidence type="ECO:0000313" key="8">
    <source>
        <dbReference type="Proteomes" id="UP000516361"/>
    </source>
</evidence>
<feature type="binding site" evidence="6">
    <location>
        <position position="156"/>
    </location>
    <ligand>
        <name>NAD(+)</name>
        <dbReference type="ChEBI" id="CHEBI:57540"/>
    </ligand>
</feature>
<dbReference type="SUPFAM" id="SSF111331">
    <property type="entry name" value="NAD kinase/diacylglycerol kinase-like"/>
    <property type="match status" value="1"/>
</dbReference>
<dbReference type="PANTHER" id="PTHR20275:SF0">
    <property type="entry name" value="NAD KINASE"/>
    <property type="match status" value="1"/>
</dbReference>
<dbReference type="AlphaFoldDB" id="A0A7G1G4S0"/>
<dbReference type="HAMAP" id="MF_00361">
    <property type="entry name" value="NAD_kinase"/>
    <property type="match status" value="1"/>
</dbReference>
<keyword evidence="6" id="KW-0963">Cytoplasm</keyword>
<dbReference type="EMBL" id="AP018712">
    <property type="protein sequence ID" value="BBE31105.1"/>
    <property type="molecule type" value="Genomic_DNA"/>
</dbReference>
<evidence type="ECO:0000256" key="5">
    <source>
        <dbReference type="ARBA" id="ARBA00047925"/>
    </source>
</evidence>
<evidence type="ECO:0000256" key="6">
    <source>
        <dbReference type="HAMAP-Rule" id="MF_00361"/>
    </source>
</evidence>
<protein>
    <recommendedName>
        <fullName evidence="6">NAD kinase</fullName>
        <ecNumber evidence="6">2.7.1.23</ecNumber>
    </recommendedName>
    <alternativeName>
        <fullName evidence="6">ATP-dependent NAD kinase</fullName>
    </alternativeName>
</protein>
<dbReference type="InterPro" id="IPR016064">
    <property type="entry name" value="NAD/diacylglycerol_kinase_sf"/>
</dbReference>
<evidence type="ECO:0000256" key="3">
    <source>
        <dbReference type="ARBA" id="ARBA00022857"/>
    </source>
</evidence>
<dbReference type="GO" id="GO:0006741">
    <property type="term" value="P:NADP+ biosynthetic process"/>
    <property type="evidence" value="ECO:0007669"/>
    <property type="project" value="UniProtKB-UniRule"/>
</dbReference>
<comment type="subcellular location">
    <subcellularLocation>
        <location evidence="6">Cytoplasm</location>
    </subcellularLocation>
</comment>
<feature type="binding site" evidence="6">
    <location>
        <position position="64"/>
    </location>
    <ligand>
        <name>NAD(+)</name>
        <dbReference type="ChEBI" id="CHEBI:57540"/>
    </ligand>
</feature>
<dbReference type="InterPro" id="IPR017437">
    <property type="entry name" value="ATP-NAD_kinase_PpnK-typ_C"/>
</dbReference>
<dbReference type="Pfam" id="PF20143">
    <property type="entry name" value="NAD_kinase_C"/>
    <property type="match status" value="1"/>
</dbReference>